<dbReference type="KEGG" id="bfo:118410268"/>
<dbReference type="GeneID" id="118410268"/>
<evidence type="ECO:0000256" key="2">
    <source>
        <dbReference type="PROSITE-ProRule" id="PRU00196"/>
    </source>
</evidence>
<keyword evidence="6" id="KW-1185">Reference proteome</keyword>
<dbReference type="AlphaFoldDB" id="A0A9J7KPB5"/>
<keyword evidence="4" id="KW-1133">Transmembrane helix</keyword>
<dbReference type="InterPro" id="IPR001190">
    <property type="entry name" value="SRCR"/>
</dbReference>
<feature type="transmembrane region" description="Helical" evidence="4">
    <location>
        <begin position="165"/>
        <end position="188"/>
    </location>
</feature>
<gene>
    <name evidence="7" type="primary">LOC118410268</name>
</gene>
<accession>A0A9J7KPB5</accession>
<sequence>MPHETTGILQVYYNNKWGSVCQTATWNQPTVLDIACRMLGFNSRGSPAVQVAIHQLPSGVSNDAWTVNIQHNCPDTVTSLWNCSRTEPCWLTYAVGGSGACSNLIKISCKVNTTFPDLMSCQPPATTIPNPTTSGPDVATEDSLTDKTPTASGHESSSGFSTGGIVAIVVGAIAGVVLLALVASKLCCKRNNRNNRRRGNAAAHNSQRRAQPPPVGETNEQSSDNNPTSGEPAQLQEMRQVGEASDERLSIEVKDGTSGTAANQTSTDPDCSQPTGEPSASEPSGQTDSPKRPGSAMTPIDS</sequence>
<feature type="domain" description="SRCR" evidence="5">
    <location>
        <begin position="1"/>
        <end position="110"/>
    </location>
</feature>
<feature type="region of interest" description="Disordered" evidence="3">
    <location>
        <begin position="125"/>
        <end position="158"/>
    </location>
</feature>
<feature type="compositionally biased region" description="Basic and acidic residues" evidence="3">
    <location>
        <begin position="245"/>
        <end position="255"/>
    </location>
</feature>
<evidence type="ECO:0000313" key="7">
    <source>
        <dbReference type="RefSeq" id="XP_035667719.1"/>
    </source>
</evidence>
<evidence type="ECO:0000256" key="3">
    <source>
        <dbReference type="SAM" id="MobiDB-lite"/>
    </source>
</evidence>
<feature type="compositionally biased region" description="Polar residues" evidence="3">
    <location>
        <begin position="146"/>
        <end position="158"/>
    </location>
</feature>
<dbReference type="RefSeq" id="XP_035667719.1">
    <property type="nucleotide sequence ID" value="XM_035811826.1"/>
</dbReference>
<dbReference type="Pfam" id="PF00530">
    <property type="entry name" value="SRCR"/>
    <property type="match status" value="1"/>
</dbReference>
<name>A0A9J7KPB5_BRAFL</name>
<evidence type="ECO:0000256" key="1">
    <source>
        <dbReference type="ARBA" id="ARBA00023157"/>
    </source>
</evidence>
<feature type="region of interest" description="Disordered" evidence="3">
    <location>
        <begin position="193"/>
        <end position="302"/>
    </location>
</feature>
<dbReference type="GO" id="GO:0016020">
    <property type="term" value="C:membrane"/>
    <property type="evidence" value="ECO:0007669"/>
    <property type="project" value="InterPro"/>
</dbReference>
<dbReference type="Gene3D" id="3.10.250.10">
    <property type="entry name" value="SRCR-like domain"/>
    <property type="match status" value="1"/>
</dbReference>
<dbReference type="PROSITE" id="PS50287">
    <property type="entry name" value="SRCR_2"/>
    <property type="match status" value="1"/>
</dbReference>
<reference evidence="7" key="2">
    <citation type="submission" date="2025-08" db="UniProtKB">
        <authorList>
            <consortium name="RefSeq"/>
        </authorList>
    </citation>
    <scope>IDENTIFICATION</scope>
    <source>
        <strain evidence="7">S238N-H82</strain>
        <tissue evidence="7">Testes</tissue>
    </source>
</reference>
<comment type="caution">
    <text evidence="2">Lacks conserved residue(s) required for the propagation of feature annotation.</text>
</comment>
<dbReference type="SUPFAM" id="SSF56487">
    <property type="entry name" value="SRCR-like"/>
    <property type="match status" value="1"/>
</dbReference>
<keyword evidence="4" id="KW-0472">Membrane</keyword>
<reference evidence="6" key="1">
    <citation type="journal article" date="2020" name="Nat. Ecol. Evol.">
        <title>Deeply conserved synteny resolves early events in vertebrate evolution.</title>
        <authorList>
            <person name="Simakov O."/>
            <person name="Marletaz F."/>
            <person name="Yue J.X."/>
            <person name="O'Connell B."/>
            <person name="Jenkins J."/>
            <person name="Brandt A."/>
            <person name="Calef R."/>
            <person name="Tung C.H."/>
            <person name="Huang T.K."/>
            <person name="Schmutz J."/>
            <person name="Satoh N."/>
            <person name="Yu J.K."/>
            <person name="Putnam N.H."/>
            <person name="Green R.E."/>
            <person name="Rokhsar D.S."/>
        </authorList>
    </citation>
    <scope>NUCLEOTIDE SEQUENCE [LARGE SCALE GENOMIC DNA]</scope>
    <source>
        <strain evidence="6">S238N-H82</strain>
    </source>
</reference>
<organism evidence="6 7">
    <name type="scientific">Branchiostoma floridae</name>
    <name type="common">Florida lancelet</name>
    <name type="synonym">Amphioxus</name>
    <dbReference type="NCBI Taxonomy" id="7739"/>
    <lineage>
        <taxon>Eukaryota</taxon>
        <taxon>Metazoa</taxon>
        <taxon>Chordata</taxon>
        <taxon>Cephalochordata</taxon>
        <taxon>Leptocardii</taxon>
        <taxon>Amphioxiformes</taxon>
        <taxon>Branchiostomatidae</taxon>
        <taxon>Branchiostoma</taxon>
    </lineage>
</organism>
<feature type="compositionally biased region" description="Polar residues" evidence="3">
    <location>
        <begin position="218"/>
        <end position="231"/>
    </location>
</feature>
<feature type="disulfide bond" evidence="2">
    <location>
        <begin position="73"/>
        <end position="83"/>
    </location>
</feature>
<protein>
    <submittedName>
        <fullName evidence="7">Uncharacterized protein LOC118410268</fullName>
    </submittedName>
</protein>
<proteinExistence type="predicted"/>
<dbReference type="InterPro" id="IPR036772">
    <property type="entry name" value="SRCR-like_dom_sf"/>
</dbReference>
<feature type="compositionally biased region" description="Polar residues" evidence="3">
    <location>
        <begin position="125"/>
        <end position="135"/>
    </location>
</feature>
<keyword evidence="4" id="KW-0812">Transmembrane</keyword>
<keyword evidence="1 2" id="KW-1015">Disulfide bond</keyword>
<feature type="compositionally biased region" description="Polar residues" evidence="3">
    <location>
        <begin position="257"/>
        <end position="288"/>
    </location>
</feature>
<evidence type="ECO:0000313" key="6">
    <source>
        <dbReference type="Proteomes" id="UP000001554"/>
    </source>
</evidence>
<dbReference type="Proteomes" id="UP000001554">
    <property type="component" value="Chromosome 2"/>
</dbReference>
<evidence type="ECO:0000256" key="4">
    <source>
        <dbReference type="SAM" id="Phobius"/>
    </source>
</evidence>
<evidence type="ECO:0000259" key="5">
    <source>
        <dbReference type="PROSITE" id="PS50287"/>
    </source>
</evidence>